<evidence type="ECO:0000256" key="3">
    <source>
        <dbReference type="ARBA" id="ARBA00022833"/>
    </source>
</evidence>
<dbReference type="STRING" id="40148.A0A0D9ZAM1"/>
<dbReference type="PROSITE" id="PS50884">
    <property type="entry name" value="ZF_DOF_2"/>
    <property type="match status" value="1"/>
</dbReference>
<evidence type="ECO:0000256" key="1">
    <source>
        <dbReference type="ARBA" id="ARBA00022723"/>
    </source>
</evidence>
<feature type="domain" description="Dof-type" evidence="11">
    <location>
        <begin position="49"/>
        <end position="103"/>
    </location>
</feature>
<evidence type="ECO:0000256" key="7">
    <source>
        <dbReference type="ARBA" id="ARBA00023242"/>
    </source>
</evidence>
<dbReference type="AlphaFoldDB" id="A0A0D9ZAM1"/>
<organism evidence="12">
    <name type="scientific">Oryza glumipatula</name>
    <dbReference type="NCBI Taxonomy" id="40148"/>
    <lineage>
        <taxon>Eukaryota</taxon>
        <taxon>Viridiplantae</taxon>
        <taxon>Streptophyta</taxon>
        <taxon>Embryophyta</taxon>
        <taxon>Tracheophyta</taxon>
        <taxon>Spermatophyta</taxon>
        <taxon>Magnoliopsida</taxon>
        <taxon>Liliopsida</taxon>
        <taxon>Poales</taxon>
        <taxon>Poaceae</taxon>
        <taxon>BOP clade</taxon>
        <taxon>Oryzoideae</taxon>
        <taxon>Oryzeae</taxon>
        <taxon>Oryzinae</taxon>
        <taxon>Oryza</taxon>
    </lineage>
</organism>
<dbReference type="eggNOG" id="ENOG502S51D">
    <property type="taxonomic scope" value="Eukaryota"/>
</dbReference>
<dbReference type="PANTHER" id="PTHR31992">
    <property type="entry name" value="DOF ZINC FINGER PROTEIN DOF1.4-RELATED"/>
    <property type="match status" value="1"/>
</dbReference>
<evidence type="ECO:0000256" key="9">
    <source>
        <dbReference type="RuleBase" id="RU369094"/>
    </source>
</evidence>
<feature type="compositionally biased region" description="Basic residues" evidence="10">
    <location>
        <begin position="98"/>
        <end position="110"/>
    </location>
</feature>
<reference evidence="12" key="2">
    <citation type="submission" date="2018-05" db="EMBL/GenBank/DDBJ databases">
        <title>OgluRS3 (Oryza glumaepatula Reference Sequence Version 3).</title>
        <authorList>
            <person name="Zhang J."/>
            <person name="Kudrna D."/>
            <person name="Lee S."/>
            <person name="Talag J."/>
            <person name="Welchert J."/>
            <person name="Wing R.A."/>
        </authorList>
    </citation>
    <scope>NUCLEOTIDE SEQUENCE [LARGE SCALE GENOMIC DNA]</scope>
</reference>
<evidence type="ECO:0000256" key="2">
    <source>
        <dbReference type="ARBA" id="ARBA00022771"/>
    </source>
</evidence>
<evidence type="ECO:0000313" key="13">
    <source>
        <dbReference type="Proteomes" id="UP000026961"/>
    </source>
</evidence>
<keyword evidence="6 9" id="KW-0804">Transcription</keyword>
<keyword evidence="3 9" id="KW-0862">Zinc</keyword>
<dbReference type="InterPro" id="IPR003851">
    <property type="entry name" value="Znf_Dof"/>
</dbReference>
<accession>A0A0D9ZAM1</accession>
<feature type="region of interest" description="Disordered" evidence="10">
    <location>
        <begin position="93"/>
        <end position="142"/>
    </location>
</feature>
<comment type="function">
    <text evidence="9">Transcription factor that binds specifically to a 5'-AA[AG]G-3' consensus core sequence.</text>
</comment>
<dbReference type="PROSITE" id="PS01361">
    <property type="entry name" value="ZF_DOF_1"/>
    <property type="match status" value="1"/>
</dbReference>
<evidence type="ECO:0000256" key="6">
    <source>
        <dbReference type="ARBA" id="ARBA00023163"/>
    </source>
</evidence>
<dbReference type="PANTHER" id="PTHR31992:SF366">
    <property type="entry name" value="DOF ZINC FINGER PROTEIN"/>
    <property type="match status" value="1"/>
</dbReference>
<dbReference type="InterPro" id="IPR045174">
    <property type="entry name" value="Dof"/>
</dbReference>
<dbReference type="GO" id="GO:0003677">
    <property type="term" value="F:DNA binding"/>
    <property type="evidence" value="ECO:0007669"/>
    <property type="project" value="UniProtKB-UniRule"/>
</dbReference>
<evidence type="ECO:0000256" key="5">
    <source>
        <dbReference type="ARBA" id="ARBA00023125"/>
    </source>
</evidence>
<keyword evidence="4 9" id="KW-0805">Transcription regulation</keyword>
<keyword evidence="13" id="KW-1185">Reference proteome</keyword>
<sequence length="526" mass="54691">MPGQVMEAALQQLPASMASGSLLLPPACLQHPLPAAAAASGGVGGSSREQCPRCASHDTKFCYYNNYNTSQPRHFCRACRRYWTLGGSLRNVPIGGSTRKRPRPPVRRPPVHFAAASAPPHHHHHHHGGPLTPPPATSSSSQQAGLLGSLFALGAAPLLEGRVGVGFDLGLGLPGPGHHHAVAGGGGPAAAVATSSSSAAAAPLLWPTGLLDSSSNNAETWRMAAGGMWPEFTAAAAAAQIESVADDSANSVQNIRLVIDIGDTTIQVPLNGPTVVQNIGRQAAAAVAGDSSAGGVSEKTGGAGGGGGEEWMQEQDGLLCMRGWLMALATLFAAMAQRCGRRGGCLPRPRDWFAALLAADPAAAAVTRDQAGKAMLYLIVNTCTFATSLAVLPDAARCRQRLRVEEGHREADHQHDDGRRAVRRGDVRALRRRRLPAHGPFVGTVVAAVTVVVVRCNLALPFRGGDAGHGCSWTGIKEDTIEMLLPSSVVRACNPSCGGRELAGFGCCWGIEVYTRYFSPGSRAGC</sequence>
<dbReference type="EnsemblPlants" id="OGLUM03G27090.1">
    <property type="protein sequence ID" value="OGLUM03G27090.1"/>
    <property type="gene ID" value="OGLUM03G27090"/>
</dbReference>
<keyword evidence="5 8" id="KW-0238">DNA-binding</keyword>
<proteinExistence type="predicted"/>
<dbReference type="Gramene" id="OGLUM03G27090.1">
    <property type="protein sequence ID" value="OGLUM03G27090.1"/>
    <property type="gene ID" value="OGLUM03G27090"/>
</dbReference>
<comment type="subcellular location">
    <subcellularLocation>
        <location evidence="8 9">Nucleus</location>
    </subcellularLocation>
</comment>
<name>A0A0D9ZAM1_9ORYZ</name>
<dbReference type="HOGENOM" id="CLU_518165_0_0_1"/>
<dbReference type="GO" id="GO:0008270">
    <property type="term" value="F:zinc ion binding"/>
    <property type="evidence" value="ECO:0007669"/>
    <property type="project" value="UniProtKB-KW"/>
</dbReference>
<protein>
    <recommendedName>
        <fullName evidence="9">Dof zinc finger protein</fullName>
    </recommendedName>
</protein>
<dbReference type="GO" id="GO:0003700">
    <property type="term" value="F:DNA-binding transcription factor activity"/>
    <property type="evidence" value="ECO:0007669"/>
    <property type="project" value="UniProtKB-UniRule"/>
</dbReference>
<reference evidence="12" key="1">
    <citation type="submission" date="2015-04" db="UniProtKB">
        <authorList>
            <consortium name="EnsemblPlants"/>
        </authorList>
    </citation>
    <scope>IDENTIFICATION</scope>
</reference>
<evidence type="ECO:0000313" key="12">
    <source>
        <dbReference type="EnsemblPlants" id="OGLUM03G27090.1"/>
    </source>
</evidence>
<evidence type="ECO:0000259" key="11">
    <source>
        <dbReference type="PROSITE" id="PS50884"/>
    </source>
</evidence>
<dbReference type="GO" id="GO:0005634">
    <property type="term" value="C:nucleus"/>
    <property type="evidence" value="ECO:0007669"/>
    <property type="project" value="UniProtKB-SubCell"/>
</dbReference>
<keyword evidence="7 8" id="KW-0539">Nucleus</keyword>
<evidence type="ECO:0000256" key="10">
    <source>
        <dbReference type="SAM" id="MobiDB-lite"/>
    </source>
</evidence>
<evidence type="ECO:0000256" key="8">
    <source>
        <dbReference type="PROSITE-ProRule" id="PRU00071"/>
    </source>
</evidence>
<dbReference type="Proteomes" id="UP000026961">
    <property type="component" value="Chromosome 3"/>
</dbReference>
<keyword evidence="1 9" id="KW-0479">Metal-binding</keyword>
<keyword evidence="2 8" id="KW-0863">Zinc-finger</keyword>
<evidence type="ECO:0000256" key="4">
    <source>
        <dbReference type="ARBA" id="ARBA00023015"/>
    </source>
</evidence>
<dbReference type="Pfam" id="PF02701">
    <property type="entry name" value="Zn_ribbon_Dof"/>
    <property type="match status" value="1"/>
</dbReference>